<evidence type="ECO:0000313" key="2">
    <source>
        <dbReference type="Proteomes" id="UP000593567"/>
    </source>
</evidence>
<sequence length="267" mass="30509">MSCMASQKFGVTWRAFLCNKVAQLLQSRSTVVLRRKHPVPLVPLERAVYERKLKEKHYIYEVVKLGGSSYVPMITCILTRHVDEYCPTPCILCDIIGCRYMLCYIIGRRTRLQPVGAAVYASPENIKEYEEINRLTKHEARKTQYALSTYRLLCGLNLPVSVNAFAPWTLTKSHIRISLRIAGVNIEDEDSISLPEEAITNSQDEKTPFQVKINGLDEAVVNCYKVPITSDSNRESELPERYEVPLHRKRADVSRELKEKGLYDGTV</sequence>
<gene>
    <name evidence="1" type="ORF">EB796_017533</name>
</gene>
<evidence type="ECO:0000313" key="1">
    <source>
        <dbReference type="EMBL" id="KAF6024138.1"/>
    </source>
</evidence>
<protein>
    <submittedName>
        <fullName evidence="1">MRPL9</fullName>
    </submittedName>
</protein>
<reference evidence="1" key="1">
    <citation type="submission" date="2020-06" db="EMBL/GenBank/DDBJ databases">
        <title>Draft genome of Bugula neritina, a colonial animal packing powerful symbionts and potential medicines.</title>
        <authorList>
            <person name="Rayko M."/>
        </authorList>
    </citation>
    <scope>NUCLEOTIDE SEQUENCE [LARGE SCALE GENOMIC DNA]</scope>
    <source>
        <strain evidence="1">Kwan_BN1</strain>
    </source>
</reference>
<dbReference type="Proteomes" id="UP000593567">
    <property type="component" value="Unassembled WGS sequence"/>
</dbReference>
<name>A0A7J7JFK0_BUGNE</name>
<dbReference type="EMBL" id="VXIV02002612">
    <property type="protein sequence ID" value="KAF6024138.1"/>
    <property type="molecule type" value="Genomic_DNA"/>
</dbReference>
<comment type="caution">
    <text evidence="1">The sequence shown here is derived from an EMBL/GenBank/DDBJ whole genome shotgun (WGS) entry which is preliminary data.</text>
</comment>
<dbReference type="OrthoDB" id="5555409at2759"/>
<organism evidence="1 2">
    <name type="scientific">Bugula neritina</name>
    <name type="common">Brown bryozoan</name>
    <name type="synonym">Sertularia neritina</name>
    <dbReference type="NCBI Taxonomy" id="10212"/>
    <lineage>
        <taxon>Eukaryota</taxon>
        <taxon>Metazoa</taxon>
        <taxon>Spiralia</taxon>
        <taxon>Lophotrochozoa</taxon>
        <taxon>Bryozoa</taxon>
        <taxon>Gymnolaemata</taxon>
        <taxon>Cheilostomatida</taxon>
        <taxon>Flustrina</taxon>
        <taxon>Buguloidea</taxon>
        <taxon>Bugulidae</taxon>
        <taxon>Bugula</taxon>
    </lineage>
</organism>
<accession>A0A7J7JFK0</accession>
<keyword evidence="2" id="KW-1185">Reference proteome</keyword>
<dbReference type="AlphaFoldDB" id="A0A7J7JFK0"/>
<proteinExistence type="predicted"/>